<comment type="pathway">
    <text evidence="3">Carbohydrate biosynthesis; gluconeogenesis.</text>
</comment>
<evidence type="ECO:0000256" key="9">
    <source>
        <dbReference type="ARBA" id="ARBA00023239"/>
    </source>
</evidence>
<dbReference type="GO" id="GO:0003941">
    <property type="term" value="F:L-serine ammonia-lyase activity"/>
    <property type="evidence" value="ECO:0007669"/>
    <property type="project" value="UniProtKB-EC"/>
</dbReference>
<dbReference type="InterPro" id="IPR036052">
    <property type="entry name" value="TrpB-like_PALP_sf"/>
</dbReference>
<evidence type="ECO:0000313" key="13">
    <source>
        <dbReference type="Proteomes" id="UP000631181"/>
    </source>
</evidence>
<dbReference type="PANTHER" id="PTHR48078">
    <property type="entry name" value="THREONINE DEHYDRATASE, MITOCHONDRIAL-RELATED"/>
    <property type="match status" value="1"/>
</dbReference>
<dbReference type="EC" id="4.3.1.17" evidence="5"/>
<evidence type="ECO:0000256" key="8">
    <source>
        <dbReference type="ARBA" id="ARBA00022898"/>
    </source>
</evidence>
<dbReference type="AlphaFoldDB" id="A0A8J8W1T7"/>
<protein>
    <recommendedName>
        <fullName evidence="5">L-serine ammonia-lyase</fullName>
        <ecNumber evidence="5">4.3.1.17</ecNumber>
    </recommendedName>
</protein>
<reference evidence="12" key="1">
    <citation type="journal article" date="2020" name="Front. Microbiol.">
        <title>Gene regulatory networks of Penicillium echinulatum 2HH and Penicillium oxalicum 114-2 inferred by a computational biology approach.</title>
        <authorList>
            <person name="Lenz A.R."/>
            <person name="Galan-Vasquez E."/>
            <person name="Balbinot E."/>
            <person name="De Abreu F.P."/>
            <person name="De Oliveira N.S."/>
            <person name="Da Rosa L.O."/>
            <person name="De Avila E Silva S."/>
            <person name="Camassola M."/>
            <person name="Dillon A.J.P."/>
            <person name="Perez-Rueda E."/>
        </authorList>
    </citation>
    <scope>NUCLEOTIDE SEQUENCE</scope>
    <source>
        <strain evidence="12">S1M29</strain>
    </source>
</reference>
<evidence type="ECO:0000256" key="2">
    <source>
        <dbReference type="ARBA" id="ARBA00004496"/>
    </source>
</evidence>
<keyword evidence="13" id="KW-1185">Reference proteome</keyword>
<dbReference type="SUPFAM" id="SSF53686">
    <property type="entry name" value="Tryptophan synthase beta subunit-like PLP-dependent enzymes"/>
    <property type="match status" value="1"/>
</dbReference>
<keyword evidence="6" id="KW-0312">Gluconeogenesis</keyword>
<dbReference type="Pfam" id="PF00291">
    <property type="entry name" value="PALP"/>
    <property type="match status" value="1"/>
</dbReference>
<keyword evidence="9" id="KW-0456">Lyase</keyword>
<dbReference type="EMBL" id="WIWV01000043">
    <property type="protein sequence ID" value="KAF7716259.1"/>
    <property type="molecule type" value="Genomic_DNA"/>
</dbReference>
<evidence type="ECO:0000256" key="7">
    <source>
        <dbReference type="ARBA" id="ARBA00022490"/>
    </source>
</evidence>
<dbReference type="GO" id="GO:0004794">
    <property type="term" value="F:threonine deaminase activity"/>
    <property type="evidence" value="ECO:0007669"/>
    <property type="project" value="TreeGrafter"/>
</dbReference>
<gene>
    <name evidence="12" type="ORF">PECM_002363</name>
</gene>
<comment type="catalytic activity">
    <reaction evidence="10">
        <text>L-serine = pyruvate + NH4(+)</text>
        <dbReference type="Rhea" id="RHEA:19169"/>
        <dbReference type="ChEBI" id="CHEBI:15361"/>
        <dbReference type="ChEBI" id="CHEBI:28938"/>
        <dbReference type="ChEBI" id="CHEBI:33384"/>
        <dbReference type="EC" id="4.3.1.17"/>
    </reaction>
</comment>
<dbReference type="GO" id="GO:0006567">
    <property type="term" value="P:L-threonine catabolic process"/>
    <property type="evidence" value="ECO:0007669"/>
    <property type="project" value="TreeGrafter"/>
</dbReference>
<evidence type="ECO:0000256" key="3">
    <source>
        <dbReference type="ARBA" id="ARBA00004742"/>
    </source>
</evidence>
<dbReference type="InterPro" id="IPR050147">
    <property type="entry name" value="Ser/Thr_Dehydratase"/>
</dbReference>
<evidence type="ECO:0000313" key="12">
    <source>
        <dbReference type="EMBL" id="KAF7716259.1"/>
    </source>
</evidence>
<comment type="cofactor">
    <cofactor evidence="1">
        <name>pyridoxal 5'-phosphate</name>
        <dbReference type="ChEBI" id="CHEBI:597326"/>
    </cofactor>
</comment>
<comment type="similarity">
    <text evidence="4">Belongs to the serine/threonine dehydratase family.</text>
</comment>
<dbReference type="PROSITE" id="PS00165">
    <property type="entry name" value="DEHYDRATASE_SER_THR"/>
    <property type="match status" value="1"/>
</dbReference>
<comment type="subcellular location">
    <subcellularLocation>
        <location evidence="2">Cytoplasm</location>
    </subcellularLocation>
</comment>
<dbReference type="InterPro" id="IPR000634">
    <property type="entry name" value="Ser/Thr_deHydtase_PyrdxlP-BS"/>
</dbReference>
<comment type="caution">
    <text evidence="12">The sequence shown here is derived from an EMBL/GenBank/DDBJ whole genome shotgun (WGS) entry which is preliminary data.</text>
</comment>
<dbReference type="GO" id="GO:0009097">
    <property type="term" value="P:isoleucine biosynthetic process"/>
    <property type="evidence" value="ECO:0007669"/>
    <property type="project" value="TreeGrafter"/>
</dbReference>
<name>A0A8J8W1T7_9EURO</name>
<accession>A0A8J8W1T7</accession>
<dbReference type="InterPro" id="IPR001926">
    <property type="entry name" value="TrpB-like_PALP"/>
</dbReference>
<feature type="domain" description="Tryptophan synthase beta chain-like PALP" evidence="11">
    <location>
        <begin position="11"/>
        <end position="356"/>
    </location>
</feature>
<organism evidence="12 13">
    <name type="scientific">Penicillium ucsense</name>
    <dbReference type="NCBI Taxonomy" id="2839758"/>
    <lineage>
        <taxon>Eukaryota</taxon>
        <taxon>Fungi</taxon>
        <taxon>Dikarya</taxon>
        <taxon>Ascomycota</taxon>
        <taxon>Pezizomycotina</taxon>
        <taxon>Eurotiomycetes</taxon>
        <taxon>Eurotiomycetidae</taxon>
        <taxon>Eurotiales</taxon>
        <taxon>Aspergillaceae</taxon>
        <taxon>Penicillium</taxon>
    </lineage>
</organism>
<evidence type="ECO:0000256" key="5">
    <source>
        <dbReference type="ARBA" id="ARBA00012093"/>
    </source>
</evidence>
<dbReference type="GO" id="GO:0005737">
    <property type="term" value="C:cytoplasm"/>
    <property type="evidence" value="ECO:0007669"/>
    <property type="project" value="UniProtKB-SubCell"/>
</dbReference>
<evidence type="ECO:0000256" key="4">
    <source>
        <dbReference type="ARBA" id="ARBA00010869"/>
    </source>
</evidence>
<evidence type="ECO:0000256" key="6">
    <source>
        <dbReference type="ARBA" id="ARBA00022432"/>
    </source>
</evidence>
<evidence type="ECO:0000259" key="11">
    <source>
        <dbReference type="Pfam" id="PF00291"/>
    </source>
</evidence>
<evidence type="ECO:0000256" key="10">
    <source>
        <dbReference type="ARBA" id="ARBA00049406"/>
    </source>
</evidence>
<dbReference type="Proteomes" id="UP000631181">
    <property type="component" value="Unassembled WGS sequence"/>
</dbReference>
<dbReference type="FunFam" id="3.40.50.1100:FF:000040">
    <property type="entry name" value="L-serine dehydratase, putative"/>
    <property type="match status" value="1"/>
</dbReference>
<dbReference type="PANTHER" id="PTHR48078:SF2">
    <property type="entry name" value="CATABOLIC L-SERINE_THREONINE DEHYDRATASE"/>
    <property type="match status" value="1"/>
</dbReference>
<dbReference type="GO" id="GO:0006565">
    <property type="term" value="P:L-serine catabolic process"/>
    <property type="evidence" value="ECO:0007669"/>
    <property type="project" value="TreeGrafter"/>
</dbReference>
<sequence length="377" mass="40300">MSPSDKKPWIETPLIESSTLSKHAGCRIFLKLELLHPSGSFKSRGIGNLILSELQKNSNKAKTVHFFSSSGGNAGLAAVHAARDLGCPCTVIVPHSTKPMMIAKLRDAGASDVIQHGASWYEADSYLRREFIENQVVSDSGSGQEDADAGLRRDSVNVYVPPFDHPLIWEGAASMVEEMARQLPPRRSEEEGASFPADVVVCSVGGGGLFNGVVEGIEQHLKRTTSMMSGDTARRPQPVRVLAVETRGADSLAYSLRQGKLSSLTEITSQATSLGALQVAQKTFTNASSPPYGVEVISVVGSDAEAAKGSLRLADETRLQVELACGIGLEVATGQRLRKAIPDLKPETRVVVIVCGGSNITSEMLAEYRAKIQGGWE</sequence>
<dbReference type="Gene3D" id="3.40.50.1100">
    <property type="match status" value="2"/>
</dbReference>
<dbReference type="GO" id="GO:0006094">
    <property type="term" value="P:gluconeogenesis"/>
    <property type="evidence" value="ECO:0007669"/>
    <property type="project" value="UniProtKB-KW"/>
</dbReference>
<dbReference type="GO" id="GO:0030170">
    <property type="term" value="F:pyridoxal phosphate binding"/>
    <property type="evidence" value="ECO:0007669"/>
    <property type="project" value="InterPro"/>
</dbReference>
<dbReference type="OrthoDB" id="7773036at2759"/>
<evidence type="ECO:0000256" key="1">
    <source>
        <dbReference type="ARBA" id="ARBA00001933"/>
    </source>
</evidence>
<keyword evidence="8" id="KW-0663">Pyridoxal phosphate</keyword>
<keyword evidence="7" id="KW-0963">Cytoplasm</keyword>
<proteinExistence type="inferred from homology"/>